<keyword evidence="3" id="KW-1185">Reference proteome</keyword>
<dbReference type="InterPro" id="IPR002035">
    <property type="entry name" value="VWF_A"/>
</dbReference>
<dbReference type="Proteomes" id="UP000046392">
    <property type="component" value="Unplaced"/>
</dbReference>
<dbReference type="SUPFAM" id="SSF53300">
    <property type="entry name" value="vWA-like"/>
    <property type="match status" value="1"/>
</dbReference>
<dbReference type="InterPro" id="IPR036465">
    <property type="entry name" value="vWFA_dom_sf"/>
</dbReference>
<evidence type="ECO:0000259" key="2">
    <source>
        <dbReference type="PROSITE" id="PS50234"/>
    </source>
</evidence>
<feature type="region of interest" description="Disordered" evidence="1">
    <location>
        <begin position="227"/>
        <end position="283"/>
    </location>
</feature>
<feature type="compositionally biased region" description="Polar residues" evidence="1">
    <location>
        <begin position="230"/>
        <end position="259"/>
    </location>
</feature>
<feature type="compositionally biased region" description="Low complexity" evidence="1">
    <location>
        <begin position="269"/>
        <end position="281"/>
    </location>
</feature>
<evidence type="ECO:0000313" key="3">
    <source>
        <dbReference type="Proteomes" id="UP000046392"/>
    </source>
</evidence>
<organism evidence="3 4">
    <name type="scientific">Strongyloides papillosus</name>
    <name type="common">Intestinal threadworm</name>
    <dbReference type="NCBI Taxonomy" id="174720"/>
    <lineage>
        <taxon>Eukaryota</taxon>
        <taxon>Metazoa</taxon>
        <taxon>Ecdysozoa</taxon>
        <taxon>Nematoda</taxon>
        <taxon>Chromadorea</taxon>
        <taxon>Rhabditida</taxon>
        <taxon>Tylenchina</taxon>
        <taxon>Panagrolaimomorpha</taxon>
        <taxon>Strongyloidoidea</taxon>
        <taxon>Strongyloididae</taxon>
        <taxon>Strongyloides</taxon>
    </lineage>
</organism>
<sequence length="487" mass="56259">MQSENIFIENLLLDAWRMSSEKIINNKTRNVRFFELLGEWPTTRKYDLMENGVVDGEINNNNIVNTFFRSLKYISHKVKKNSLANIEIIIKKYKENCLQLFFYTDGWSLNSYNDIKKLKIFMDSRNVVMYIVVPSSVEYLNDSQNLLNEIISSTNNNNISNNQNKNDTFYRFIIDDNGIRWWSPNENEKILTNIKHTNDTVDPKNSTVDNNKTLKKSQSSNITIRKDTFLPSSNNGSHKSITNISNKNVQPNNSLNKTFPNPRKLPVSGGQKNVVNNQKNNLPNKFESNETKCMIDIVFLIDLSPKTKSYLGDYIHSILVILSKAVISQTKIQVSVVTFSSHSNQSVLFNFGKQNSLFSISEKLNYLVNIDDDDDSNPNIIDTITFLYKFFKTTTIVNLRPGAHKKVVVLTQGYFNQKQYIPGEMKKLKKYNLEIYCMGIKKKNNNLWKPKKEELLLIAPNQKNVGIFSSYPDRIFVRRIIPAACKF</sequence>
<protein>
    <submittedName>
        <fullName evidence="4">VWFA domain-containing protein</fullName>
    </submittedName>
</protein>
<dbReference type="AlphaFoldDB" id="A0A0N5C2Y6"/>
<dbReference type="SMART" id="SM00327">
    <property type="entry name" value="VWA"/>
    <property type="match status" value="1"/>
</dbReference>
<reference evidence="4" key="1">
    <citation type="submission" date="2017-02" db="UniProtKB">
        <authorList>
            <consortium name="WormBaseParasite"/>
        </authorList>
    </citation>
    <scope>IDENTIFICATION</scope>
</reference>
<evidence type="ECO:0000256" key="1">
    <source>
        <dbReference type="SAM" id="MobiDB-lite"/>
    </source>
</evidence>
<accession>A0A0N5C2Y6</accession>
<feature type="domain" description="VWFA" evidence="2">
    <location>
        <begin position="296"/>
        <end position="476"/>
    </location>
</feature>
<evidence type="ECO:0000313" key="4">
    <source>
        <dbReference type="WBParaSite" id="SPAL_0001234200.1"/>
    </source>
</evidence>
<dbReference type="WBParaSite" id="SPAL_0001234200.1">
    <property type="protein sequence ID" value="SPAL_0001234200.1"/>
    <property type="gene ID" value="SPAL_0001234200"/>
</dbReference>
<dbReference type="Pfam" id="PF00092">
    <property type="entry name" value="VWA"/>
    <property type="match status" value="1"/>
</dbReference>
<proteinExistence type="predicted"/>
<dbReference type="PROSITE" id="PS50234">
    <property type="entry name" value="VWFA"/>
    <property type="match status" value="1"/>
</dbReference>
<dbReference type="Gene3D" id="3.40.50.410">
    <property type="entry name" value="von Willebrand factor, type A domain"/>
    <property type="match status" value="1"/>
</dbReference>
<name>A0A0N5C2Y6_STREA</name>